<evidence type="ECO:0000313" key="3">
    <source>
        <dbReference type="Proteomes" id="UP001153069"/>
    </source>
</evidence>
<sequence length="225" mass="24840">MPSSSRKNLVIKKTTKNRQMIKKGLDLSRCIGLKPGDLDCVLGRGGESNHHVGTKHFRALVDSRKQDFAKAITNREKADVVWGCIASHKANGGRIVGKWEGSYYEATADKQYNKVIQRLRERKKHPNAITKEQCQPPPSTICVPVVDMSAILSNETLAGWLDSFEKPFFPVVEDEFSFLDGREAVDTGGSSGTDLDLTLADLSLAEPAAPSVLDAFQAEFEYPME</sequence>
<feature type="domain" description="DUF6824" evidence="1">
    <location>
        <begin position="39"/>
        <end position="121"/>
    </location>
</feature>
<dbReference type="AlphaFoldDB" id="A0A9N8EIU3"/>
<evidence type="ECO:0000313" key="2">
    <source>
        <dbReference type="EMBL" id="CAB9522126.1"/>
    </source>
</evidence>
<organism evidence="2 3">
    <name type="scientific">Seminavis robusta</name>
    <dbReference type="NCBI Taxonomy" id="568900"/>
    <lineage>
        <taxon>Eukaryota</taxon>
        <taxon>Sar</taxon>
        <taxon>Stramenopiles</taxon>
        <taxon>Ochrophyta</taxon>
        <taxon>Bacillariophyta</taxon>
        <taxon>Bacillariophyceae</taxon>
        <taxon>Bacillariophycidae</taxon>
        <taxon>Naviculales</taxon>
        <taxon>Naviculaceae</taxon>
        <taxon>Seminavis</taxon>
    </lineage>
</organism>
<comment type="caution">
    <text evidence="2">The sequence shown here is derived from an EMBL/GenBank/DDBJ whole genome shotgun (WGS) entry which is preliminary data.</text>
</comment>
<dbReference type="EMBL" id="CAICTM010001268">
    <property type="protein sequence ID" value="CAB9522126.1"/>
    <property type="molecule type" value="Genomic_DNA"/>
</dbReference>
<name>A0A9N8EIU3_9STRA</name>
<dbReference type="Proteomes" id="UP001153069">
    <property type="component" value="Unassembled WGS sequence"/>
</dbReference>
<protein>
    <recommendedName>
        <fullName evidence="1">DUF6824 domain-containing protein</fullName>
    </recommendedName>
</protein>
<accession>A0A9N8EIU3</accession>
<evidence type="ECO:0000259" key="1">
    <source>
        <dbReference type="Pfam" id="PF20710"/>
    </source>
</evidence>
<dbReference type="InterPro" id="IPR049227">
    <property type="entry name" value="DUF6824"/>
</dbReference>
<reference evidence="2" key="1">
    <citation type="submission" date="2020-06" db="EMBL/GenBank/DDBJ databases">
        <authorList>
            <consortium name="Plant Systems Biology data submission"/>
        </authorList>
    </citation>
    <scope>NUCLEOTIDE SEQUENCE</scope>
    <source>
        <strain evidence="2">D6</strain>
    </source>
</reference>
<gene>
    <name evidence="2" type="ORF">SEMRO_1270_G257960.1</name>
</gene>
<dbReference type="Pfam" id="PF20710">
    <property type="entry name" value="DUF6824"/>
    <property type="match status" value="1"/>
</dbReference>
<keyword evidence="3" id="KW-1185">Reference proteome</keyword>
<proteinExistence type="predicted"/>